<evidence type="ECO:0000313" key="1">
    <source>
        <dbReference type="EMBL" id="SOB79034.1"/>
    </source>
</evidence>
<dbReference type="AlphaFoldDB" id="A0A285QC18"/>
<dbReference type="RefSeq" id="WP_097062283.1">
    <property type="nucleotide sequence ID" value="NZ_OBMI01000001.1"/>
</dbReference>
<reference evidence="1 2" key="1">
    <citation type="submission" date="2017-07" db="EMBL/GenBank/DDBJ databases">
        <authorList>
            <person name="Sun Z.S."/>
            <person name="Albrecht U."/>
            <person name="Echele G."/>
            <person name="Lee C.C."/>
        </authorList>
    </citation>
    <scope>NUCLEOTIDE SEQUENCE [LARGE SCALE GENOMIC DNA]</scope>
    <source>
        <strain evidence="1 2">CGMCC 1.12672</strain>
    </source>
</reference>
<dbReference type="EMBL" id="OBMI01000001">
    <property type="protein sequence ID" value="SOB79034.1"/>
    <property type="molecule type" value="Genomic_DNA"/>
</dbReference>
<evidence type="ECO:0008006" key="3">
    <source>
        <dbReference type="Google" id="ProtNLM"/>
    </source>
</evidence>
<proteinExistence type="predicted"/>
<dbReference type="OrthoDB" id="8686772at2"/>
<name>A0A285QC18_9SPHN</name>
<accession>A0A285QC18</accession>
<keyword evidence="2" id="KW-1185">Reference proteome</keyword>
<sequence>MTARPLTPAETALAASVFGDAIDYAAASVSRTKWAFFQPRNTVMAPSGCIHFHPKGDLYCDDFGHAHPDAQGLFIHEMTHIWQHQRGINLPLRRHPFCRYSYSLKPGWRLARYGLEQQAEIVRHAFLLRAGRVVPGAPELHRYDTILPFRGEMRA</sequence>
<gene>
    <name evidence="1" type="ORF">SAMN06297144_0340</name>
</gene>
<evidence type="ECO:0000313" key="2">
    <source>
        <dbReference type="Proteomes" id="UP000219494"/>
    </source>
</evidence>
<protein>
    <recommendedName>
        <fullName evidence="3">Vgr related protein</fullName>
    </recommendedName>
</protein>
<organism evidence="1 2">
    <name type="scientific">Sphingomonas guangdongensis</name>
    <dbReference type="NCBI Taxonomy" id="1141890"/>
    <lineage>
        <taxon>Bacteria</taxon>
        <taxon>Pseudomonadati</taxon>
        <taxon>Pseudomonadota</taxon>
        <taxon>Alphaproteobacteria</taxon>
        <taxon>Sphingomonadales</taxon>
        <taxon>Sphingomonadaceae</taxon>
        <taxon>Sphingomonas</taxon>
    </lineage>
</organism>
<dbReference type="Proteomes" id="UP000219494">
    <property type="component" value="Unassembled WGS sequence"/>
</dbReference>